<evidence type="ECO:0000256" key="8">
    <source>
        <dbReference type="ARBA" id="ARBA00023098"/>
    </source>
</evidence>
<evidence type="ECO:0000259" key="15">
    <source>
        <dbReference type="PROSITE" id="PS52004"/>
    </source>
</evidence>
<feature type="region of interest" description="Disordered" evidence="14">
    <location>
        <begin position="215"/>
        <end position="236"/>
    </location>
</feature>
<dbReference type="InterPro" id="IPR014031">
    <property type="entry name" value="Ketoacyl_synth_C"/>
</dbReference>
<comment type="caution">
    <text evidence="16">The sequence shown here is derived from an EMBL/GenBank/DDBJ whole genome shotgun (WGS) entry which is preliminary data.</text>
</comment>
<accession>A0A926P1C1</accession>
<evidence type="ECO:0000256" key="6">
    <source>
        <dbReference type="ARBA" id="ARBA00022679"/>
    </source>
</evidence>
<dbReference type="PANTHER" id="PTHR11712">
    <property type="entry name" value="POLYKETIDE SYNTHASE-RELATED"/>
    <property type="match status" value="1"/>
</dbReference>
<evidence type="ECO:0000256" key="1">
    <source>
        <dbReference type="ARBA" id="ARBA00005194"/>
    </source>
</evidence>
<dbReference type="EMBL" id="JABFCZ010000019">
    <property type="protein sequence ID" value="MBD1548040.1"/>
    <property type="molecule type" value="Genomic_DNA"/>
</dbReference>
<dbReference type="InterPro" id="IPR017568">
    <property type="entry name" value="3-oxoacyl-ACP_synth-2"/>
</dbReference>
<comment type="catalytic activity">
    <reaction evidence="11">
        <text>(9Z)-hexadecenoyl-[ACP] + malonyl-[ACP] + H(+) = 3-oxo-(11Z)-octadecenoyl-[ACP] + holo-[ACP] + CO2</text>
        <dbReference type="Rhea" id="RHEA:55040"/>
        <dbReference type="Rhea" id="RHEA-COMP:9623"/>
        <dbReference type="Rhea" id="RHEA-COMP:9685"/>
        <dbReference type="Rhea" id="RHEA-COMP:10800"/>
        <dbReference type="Rhea" id="RHEA-COMP:14074"/>
        <dbReference type="ChEBI" id="CHEBI:15378"/>
        <dbReference type="ChEBI" id="CHEBI:16526"/>
        <dbReference type="ChEBI" id="CHEBI:64479"/>
        <dbReference type="ChEBI" id="CHEBI:78449"/>
        <dbReference type="ChEBI" id="CHEBI:83989"/>
        <dbReference type="ChEBI" id="CHEBI:138538"/>
        <dbReference type="EC" id="2.3.1.179"/>
    </reaction>
</comment>
<feature type="compositionally biased region" description="Basic and acidic residues" evidence="14">
    <location>
        <begin position="218"/>
        <end position="236"/>
    </location>
</feature>
<evidence type="ECO:0000256" key="2">
    <source>
        <dbReference type="ARBA" id="ARBA00008467"/>
    </source>
</evidence>
<keyword evidence="8" id="KW-0443">Lipid metabolism</keyword>
<dbReference type="PIRSF" id="PIRSF000447">
    <property type="entry name" value="KAS_II"/>
    <property type="match status" value="1"/>
</dbReference>
<evidence type="ECO:0000256" key="9">
    <source>
        <dbReference type="ARBA" id="ARBA00023160"/>
    </source>
</evidence>
<name>A0A926P1C1_9HYPH</name>
<comment type="similarity">
    <text evidence="2 11 13">Belongs to the thiolase-like superfamily. Beta-ketoacyl-ACP synthases family.</text>
</comment>
<feature type="active site" description="For beta-ketoacyl synthase activity" evidence="12">
    <location>
        <position position="170"/>
    </location>
</feature>
<evidence type="ECO:0000256" key="4">
    <source>
        <dbReference type="ARBA" id="ARBA00014657"/>
    </source>
</evidence>
<keyword evidence="5 11" id="KW-0444">Lipid biosynthesis</keyword>
<evidence type="ECO:0000256" key="11">
    <source>
        <dbReference type="PIRNR" id="PIRNR000447"/>
    </source>
</evidence>
<dbReference type="PANTHER" id="PTHR11712:SF321">
    <property type="entry name" value="3-OXOACYL-[ACYL-CARRIER-PROTEIN] SYNTHASE 2"/>
    <property type="match status" value="1"/>
</dbReference>
<keyword evidence="6 11" id="KW-0808">Transferase</keyword>
<dbReference type="InterPro" id="IPR018201">
    <property type="entry name" value="Ketoacyl_synth_AS"/>
</dbReference>
<dbReference type="InterPro" id="IPR014030">
    <property type="entry name" value="Ketoacyl_synth_N"/>
</dbReference>
<evidence type="ECO:0000256" key="13">
    <source>
        <dbReference type="RuleBase" id="RU003694"/>
    </source>
</evidence>
<dbReference type="InterPro" id="IPR016039">
    <property type="entry name" value="Thiolase-like"/>
</dbReference>
<dbReference type="GO" id="GO:0005829">
    <property type="term" value="C:cytosol"/>
    <property type="evidence" value="ECO:0007669"/>
    <property type="project" value="TreeGrafter"/>
</dbReference>
<evidence type="ECO:0000256" key="5">
    <source>
        <dbReference type="ARBA" id="ARBA00022516"/>
    </source>
</evidence>
<dbReference type="InterPro" id="IPR000794">
    <property type="entry name" value="Beta-ketoacyl_synthase"/>
</dbReference>
<dbReference type="Pfam" id="PF00109">
    <property type="entry name" value="ketoacyl-synt"/>
    <property type="match status" value="1"/>
</dbReference>
<comment type="catalytic activity">
    <reaction evidence="11">
        <text>a fatty acyl-[ACP] + malonyl-[ACP] + H(+) = a 3-oxoacyl-[ACP] + holo-[ACP] + CO2</text>
        <dbReference type="Rhea" id="RHEA:22836"/>
        <dbReference type="Rhea" id="RHEA-COMP:9623"/>
        <dbReference type="Rhea" id="RHEA-COMP:9685"/>
        <dbReference type="Rhea" id="RHEA-COMP:9916"/>
        <dbReference type="Rhea" id="RHEA-COMP:14125"/>
        <dbReference type="ChEBI" id="CHEBI:15378"/>
        <dbReference type="ChEBI" id="CHEBI:16526"/>
        <dbReference type="ChEBI" id="CHEBI:64479"/>
        <dbReference type="ChEBI" id="CHEBI:78449"/>
        <dbReference type="ChEBI" id="CHEBI:78776"/>
        <dbReference type="ChEBI" id="CHEBI:138651"/>
    </reaction>
</comment>
<dbReference type="Pfam" id="PF02801">
    <property type="entry name" value="Ketoacyl-synt_C"/>
    <property type="match status" value="1"/>
</dbReference>
<feature type="domain" description="Ketosynthase family 3 (KS3)" evidence="15">
    <location>
        <begin position="1"/>
        <end position="419"/>
    </location>
</feature>
<dbReference type="Proteomes" id="UP000598467">
    <property type="component" value="Unassembled WGS sequence"/>
</dbReference>
<evidence type="ECO:0000313" key="16">
    <source>
        <dbReference type="EMBL" id="MBD1548040.1"/>
    </source>
</evidence>
<dbReference type="CDD" id="cd00834">
    <property type="entry name" value="KAS_I_II"/>
    <property type="match status" value="1"/>
</dbReference>
<protein>
    <recommendedName>
        <fullName evidence="4 11">3-oxoacyl-[acyl-carrier-protein] synthase 2</fullName>
        <ecNumber evidence="3 11">2.3.1.179</ecNumber>
    </recommendedName>
</protein>
<dbReference type="EC" id="2.3.1.179" evidence="3 11"/>
<evidence type="ECO:0000256" key="3">
    <source>
        <dbReference type="ARBA" id="ARBA00012356"/>
    </source>
</evidence>
<dbReference type="Gene3D" id="3.40.47.10">
    <property type="match status" value="1"/>
</dbReference>
<evidence type="ECO:0000256" key="10">
    <source>
        <dbReference type="ARBA" id="ARBA00023315"/>
    </source>
</evidence>
<dbReference type="FunFam" id="3.40.47.10:FF:000009">
    <property type="entry name" value="3-oxoacyl-[acyl-carrier-protein] synthase 2"/>
    <property type="match status" value="1"/>
</dbReference>
<evidence type="ECO:0000256" key="7">
    <source>
        <dbReference type="ARBA" id="ARBA00022832"/>
    </source>
</evidence>
<dbReference type="GO" id="GO:0004315">
    <property type="term" value="F:3-oxoacyl-[acyl-carrier-protein] synthase activity"/>
    <property type="evidence" value="ECO:0007669"/>
    <property type="project" value="UniProtKB-UniRule"/>
</dbReference>
<reference evidence="16" key="1">
    <citation type="submission" date="2020-05" db="EMBL/GenBank/DDBJ databases">
        <title>Identification of trans-AT polyketide cluster in two marine bacteria, producers of a novel glutaramide-containing polyketide sesbanimide D and analogs.</title>
        <authorList>
            <person name="Kacar D."/>
            <person name="Rodriguez P."/>
            <person name="Canedo L."/>
            <person name="Gonzalez E."/>
            <person name="Galan B."/>
            <person name="De La Calle F."/>
            <person name="Garcia J.L."/>
        </authorList>
    </citation>
    <scope>NUCLEOTIDE SEQUENCE</scope>
    <source>
        <strain evidence="16">PHM038</strain>
    </source>
</reference>
<keyword evidence="9 11" id="KW-0275">Fatty acid biosynthesis</keyword>
<dbReference type="RefSeq" id="WP_190292777.1">
    <property type="nucleotide sequence ID" value="NZ_JABFCZ010000019.1"/>
</dbReference>
<dbReference type="SUPFAM" id="SSF53901">
    <property type="entry name" value="Thiolase-like"/>
    <property type="match status" value="2"/>
</dbReference>
<dbReference type="NCBIfam" id="NF005589">
    <property type="entry name" value="PRK07314.1"/>
    <property type="match status" value="1"/>
</dbReference>
<dbReference type="SMART" id="SM00825">
    <property type="entry name" value="PKS_KS"/>
    <property type="match status" value="1"/>
</dbReference>
<comment type="function">
    <text evidence="11">Involved in the type II fatty acid elongation cycle. Catalyzes the elongation of a wide range of acyl-ACP by the addition of two carbons from malonyl-ACP to an acyl acceptor. Can efficiently catalyze the conversion of palmitoleoyl-ACP (cis-hexadec-9-enoyl-ACP) to cis-vaccenoyl-ACP (cis-octadec-11-enoyl-ACP), an essential step in the thermal regulation of fatty acid composition.</text>
</comment>
<dbReference type="GO" id="GO:0006633">
    <property type="term" value="P:fatty acid biosynthetic process"/>
    <property type="evidence" value="ECO:0007669"/>
    <property type="project" value="UniProtKB-UniRule"/>
</dbReference>
<dbReference type="NCBIfam" id="NF004970">
    <property type="entry name" value="PRK06333.1"/>
    <property type="match status" value="1"/>
</dbReference>
<evidence type="ECO:0000256" key="14">
    <source>
        <dbReference type="SAM" id="MobiDB-lite"/>
    </source>
</evidence>
<evidence type="ECO:0000256" key="12">
    <source>
        <dbReference type="PIRSR" id="PIRSR000447-1"/>
    </source>
</evidence>
<comment type="pathway">
    <text evidence="1 11">Lipid metabolism; fatty acid biosynthesis.</text>
</comment>
<keyword evidence="7" id="KW-0276">Fatty acid metabolism</keyword>
<dbReference type="InterPro" id="IPR020841">
    <property type="entry name" value="PKS_Beta-ketoAc_synthase_dom"/>
</dbReference>
<sequence>MKKIVVTGMGVVSPLGVGLEAFWRRVCEGANGIRQITRFDTADLACKIAGEVPTDEEDPDGFDVDKYLEPREQKRMDRFIHYAIAAADEALAQAGWFPKKAEDQEATGTIIATGVGGFPAMTAAARLVAERGPRRVSPFLVPSFLANLASGQVSIRHGLKGPLGAPVTACAASLQAIGDAVRMIRSGEAEVMVAGGTEACLDPVSMAGFSAAKAMSTKRNDDPSHASRPFDQDRDGFVMGEGAGILVLESEEHARARGAEPLAEVAGYGTSADAYHVTASPPDGEGELRAMRKALQMAGLEPKDIGYINAHSTSTPVGDAAEITALTTLFAGRAKDLAVSSSKSMFGHLLGAAGGVEAITCVKALTSGLLPPSRNLETPDETLSRFELIPGKAIVRKVDHILTNGFGFGGVNASAVFSRV</sequence>
<dbReference type="AlphaFoldDB" id="A0A926P1C1"/>
<proteinExistence type="inferred from homology"/>
<dbReference type="NCBIfam" id="TIGR03150">
    <property type="entry name" value="fabF"/>
    <property type="match status" value="1"/>
</dbReference>
<gene>
    <name evidence="16" type="primary">fabF</name>
    <name evidence="16" type="ORF">HK439_17370</name>
</gene>
<organism evidence="16 17">
    <name type="scientific">Roseibium aggregatum</name>
    <dbReference type="NCBI Taxonomy" id="187304"/>
    <lineage>
        <taxon>Bacteria</taxon>
        <taxon>Pseudomonadati</taxon>
        <taxon>Pseudomonadota</taxon>
        <taxon>Alphaproteobacteria</taxon>
        <taxon>Hyphomicrobiales</taxon>
        <taxon>Stappiaceae</taxon>
        <taxon>Roseibium</taxon>
    </lineage>
</organism>
<evidence type="ECO:0000313" key="17">
    <source>
        <dbReference type="Proteomes" id="UP000598467"/>
    </source>
</evidence>
<dbReference type="PROSITE" id="PS00606">
    <property type="entry name" value="KS3_1"/>
    <property type="match status" value="1"/>
</dbReference>
<keyword evidence="10 11" id="KW-0012">Acyltransferase</keyword>
<dbReference type="PROSITE" id="PS52004">
    <property type="entry name" value="KS3_2"/>
    <property type="match status" value="1"/>
</dbReference>